<evidence type="ECO:0000313" key="1">
    <source>
        <dbReference type="EMBL" id="EGF89242.1"/>
    </source>
</evidence>
<dbReference type="RefSeq" id="WP_006275363.1">
    <property type="nucleotide sequence ID" value="NZ_GL883081.1"/>
</dbReference>
<dbReference type="AlphaFoldDB" id="F4QTU2"/>
<dbReference type="InterPro" id="IPR007391">
    <property type="entry name" value="Vancomycin_resist_VanW"/>
</dbReference>
<dbReference type="HOGENOM" id="CLU_1358141_0_0_5"/>
<dbReference type="Proteomes" id="UP000006512">
    <property type="component" value="Unassembled WGS sequence"/>
</dbReference>
<dbReference type="OrthoDB" id="9797191at2"/>
<dbReference type="eggNOG" id="COG2720">
    <property type="taxonomic scope" value="Bacteria"/>
</dbReference>
<dbReference type="PANTHER" id="PTHR35788:SF1">
    <property type="entry name" value="EXPORTED PROTEIN"/>
    <property type="match status" value="1"/>
</dbReference>
<reference evidence="2" key="1">
    <citation type="submission" date="2011-03" db="EMBL/GenBank/DDBJ databases">
        <title>Draft genome sequence of Brevundimonas diminuta.</title>
        <authorList>
            <person name="Brown P.J.B."/>
            <person name="Buechlein A."/>
            <person name="Hemmerich C."/>
            <person name="Brun Y.V."/>
        </authorList>
    </citation>
    <scope>NUCLEOTIDE SEQUENCE [LARGE SCALE GENOMIC DNA]</scope>
    <source>
        <strain evidence="2">C19</strain>
    </source>
</reference>
<dbReference type="Pfam" id="PF04294">
    <property type="entry name" value="VanW"/>
    <property type="match status" value="1"/>
</dbReference>
<keyword evidence="2" id="KW-1185">Reference proteome</keyword>
<gene>
    <name evidence="1" type="ORF">ABI_45890</name>
</gene>
<proteinExistence type="predicted"/>
<dbReference type="EMBL" id="GL883081">
    <property type="protein sequence ID" value="EGF89242.1"/>
    <property type="molecule type" value="Genomic_DNA"/>
</dbReference>
<accession>F4QTU2</accession>
<dbReference type="InterPro" id="IPR052913">
    <property type="entry name" value="Glycopeptide_resist_protein"/>
</dbReference>
<name>F4QTU2_9CAUL</name>
<sequence>MEADHTISRTDMAVFAIKSTLLKLRRVAIDLVSGVRRWKIAPGHGEALAEVVTPLWSDDSVAERGLQLGKVENLRIAARSLNGLVIPAGQVFSFWAQIGPPTRARGFVEGRELRQGCLIPTVAGGLCQMSNSLHVAAKRAGCAIVERHGHTAAVPGSPFGPDEDATVFWNYVDLRFRAVQSVRLRVVLTEGDLQVVLARAT</sequence>
<protein>
    <submittedName>
        <fullName evidence="1">VanW like family protein</fullName>
    </submittedName>
</protein>
<dbReference type="STRING" id="715226.ABI_45890"/>
<dbReference type="PANTHER" id="PTHR35788">
    <property type="entry name" value="EXPORTED PROTEIN-RELATED"/>
    <property type="match status" value="1"/>
</dbReference>
<evidence type="ECO:0000313" key="2">
    <source>
        <dbReference type="Proteomes" id="UP000006512"/>
    </source>
</evidence>
<organism evidence="1 2">
    <name type="scientific">Asticcacaulis biprosthecium C19</name>
    <dbReference type="NCBI Taxonomy" id="715226"/>
    <lineage>
        <taxon>Bacteria</taxon>
        <taxon>Pseudomonadati</taxon>
        <taxon>Pseudomonadota</taxon>
        <taxon>Alphaproteobacteria</taxon>
        <taxon>Caulobacterales</taxon>
        <taxon>Caulobacteraceae</taxon>
        <taxon>Asticcacaulis</taxon>
    </lineage>
</organism>